<protein>
    <submittedName>
        <fullName evidence="1">Uncharacterized protein</fullName>
    </submittedName>
</protein>
<proteinExistence type="predicted"/>
<comment type="caution">
    <text evidence="1">The sequence shown here is derived from an EMBL/GenBank/DDBJ whole genome shotgun (WGS) entry which is preliminary data.</text>
</comment>
<keyword evidence="2" id="KW-1185">Reference proteome</keyword>
<dbReference type="EMBL" id="JAIWIU010000069">
    <property type="protein sequence ID" value="MCA2016758.1"/>
    <property type="molecule type" value="Genomic_DNA"/>
</dbReference>
<reference evidence="2" key="1">
    <citation type="submission" date="2023-07" db="EMBL/GenBank/DDBJ databases">
        <title>Molecular identification of indigenous halophilic bacteria isolated from red sea cost, biodegradation of synthetic dyes and assessment of degraded metabolite toxicity.</title>
        <authorList>
            <person name="Chaieb K."/>
            <person name="Altayb H.N."/>
        </authorList>
    </citation>
    <scope>NUCLEOTIDE SEQUENCE [LARGE SCALE GENOMIC DNA]</scope>
    <source>
        <strain evidence="2">K20</strain>
    </source>
</reference>
<organism evidence="1 2">
    <name type="scientific">Vibrio tritonius</name>
    <dbReference type="NCBI Taxonomy" id="1435069"/>
    <lineage>
        <taxon>Bacteria</taxon>
        <taxon>Pseudomonadati</taxon>
        <taxon>Pseudomonadota</taxon>
        <taxon>Gammaproteobacteria</taxon>
        <taxon>Vibrionales</taxon>
        <taxon>Vibrionaceae</taxon>
        <taxon>Vibrio</taxon>
    </lineage>
</organism>
<dbReference type="RefSeq" id="WP_068713986.1">
    <property type="nucleotide sequence ID" value="NZ_AP014635.1"/>
</dbReference>
<name>A0ABS7YM41_9VIBR</name>
<accession>A0ABS7YM41</accession>
<evidence type="ECO:0000313" key="2">
    <source>
        <dbReference type="Proteomes" id="UP001199044"/>
    </source>
</evidence>
<dbReference type="Proteomes" id="UP001199044">
    <property type="component" value="Unassembled WGS sequence"/>
</dbReference>
<sequence length="126" mass="14157">MAQSRYKKLITKMVRKGAKGYPIATIAFYGPNDKVATKLVCAIMPFKDAEPEPLKKWFASSDLRKSESVLKEVFEFINDNGAKTVGMTDGIIGCPHEEGIDYPLGEACPECPFWDGRDRFSGEHWH</sequence>
<gene>
    <name evidence="1" type="ORF">LDJ79_11595</name>
</gene>
<evidence type="ECO:0000313" key="1">
    <source>
        <dbReference type="EMBL" id="MCA2016758.1"/>
    </source>
</evidence>